<dbReference type="GeneID" id="5035648"/>
<dbReference type="AlphaFoldDB" id="A0DHE9"/>
<name>A0DHE9_PARTE</name>
<evidence type="ECO:0000256" key="1">
    <source>
        <dbReference type="SAM" id="MobiDB-lite"/>
    </source>
</evidence>
<dbReference type="KEGG" id="ptm:GSPATT00016853001"/>
<organism evidence="2 3">
    <name type="scientific">Paramecium tetraurelia</name>
    <dbReference type="NCBI Taxonomy" id="5888"/>
    <lineage>
        <taxon>Eukaryota</taxon>
        <taxon>Sar</taxon>
        <taxon>Alveolata</taxon>
        <taxon>Ciliophora</taxon>
        <taxon>Intramacronucleata</taxon>
        <taxon>Oligohymenophorea</taxon>
        <taxon>Peniculida</taxon>
        <taxon>Parameciidae</taxon>
        <taxon>Paramecium</taxon>
    </lineage>
</organism>
<feature type="region of interest" description="Disordered" evidence="1">
    <location>
        <begin position="194"/>
        <end position="225"/>
    </location>
</feature>
<gene>
    <name evidence="2" type="ORF">GSPATT00016853001</name>
</gene>
<feature type="compositionally biased region" description="Low complexity" evidence="1">
    <location>
        <begin position="196"/>
        <end position="225"/>
    </location>
</feature>
<evidence type="ECO:0000313" key="3">
    <source>
        <dbReference type="Proteomes" id="UP000000600"/>
    </source>
</evidence>
<dbReference type="InParanoid" id="A0DHE9"/>
<dbReference type="OMA" id="FYIWERN"/>
<dbReference type="RefSeq" id="XP_001449863.1">
    <property type="nucleotide sequence ID" value="XM_001449826.2"/>
</dbReference>
<evidence type="ECO:0000313" key="2">
    <source>
        <dbReference type="EMBL" id="CAK82466.1"/>
    </source>
</evidence>
<keyword evidence="3" id="KW-1185">Reference proteome</keyword>
<dbReference type="HOGENOM" id="CLU_485282_0_0_1"/>
<dbReference type="InterPro" id="IPR036322">
    <property type="entry name" value="WD40_repeat_dom_sf"/>
</dbReference>
<feature type="region of interest" description="Disordered" evidence="1">
    <location>
        <begin position="290"/>
        <end position="311"/>
    </location>
</feature>
<proteinExistence type="predicted"/>
<dbReference type="EMBL" id="CT868430">
    <property type="protein sequence ID" value="CAK82466.1"/>
    <property type="molecule type" value="Genomic_DNA"/>
</dbReference>
<dbReference type="eggNOG" id="ENOG502SX8H">
    <property type="taxonomic scope" value="Eukaryota"/>
</dbReference>
<protein>
    <recommendedName>
        <fullName evidence="4">WD40-repeat-containing domain</fullName>
    </recommendedName>
</protein>
<accession>A0DHE9</accession>
<dbReference type="OrthoDB" id="313119at2759"/>
<dbReference type="SUPFAM" id="SSF50978">
    <property type="entry name" value="WD40 repeat-like"/>
    <property type="match status" value="1"/>
</dbReference>
<evidence type="ECO:0008006" key="4">
    <source>
        <dbReference type="Google" id="ProtNLM"/>
    </source>
</evidence>
<sequence>MSNQLQSNQQTFDRAIQSISNYLNQNDHENQQQSLAVAGQIKIDCKQLRVVTLAFNPYQNSENNNQLVVVQEKGVNFYKVTFNQGSQQSYNIEANFNFQEHLNDNDTITAIHFPITKQDNQPFFIGTKKGKLLCAILNPKKKLKNLIYLHSGQISCIQQVDAYDNKLILLTGGYDGLIKQFEVIIHYDKEVRGNENQDGQQPQNQQANQDGQQIQQNQQANQDGQQIQLNQQANQDGQQIQLNQQANQDGQQIQLNQQANQVGQQIQLNQQANQDGQQIQLNQQANQVGQQIPQNQQANQVGQQIPQNQQANQDGQQISNCYWIDFDIEYMPADDQGALKHGSKEGVFWLSLSDIKNGEKRKQRLISSGYENNFYIWERNIKSYDWQFILKYKRNAFGTRVSYYGSDCIVWQMFKQNYVNILINLDTSILNNNELALNFKPENLRKVQFDEQYNDNKLERHDNDKFPLLYNREKDIMAMKYGNRIHFLICKSQLPSKEGSQNIAQLFQAKRELSFNYYQQYIQCSLDCTEGAISPGGDMLAVYDGCQKKVTIHRLWFLQKII</sequence>
<dbReference type="Proteomes" id="UP000000600">
    <property type="component" value="Unassembled WGS sequence"/>
</dbReference>
<reference evidence="2 3" key="1">
    <citation type="journal article" date="2006" name="Nature">
        <title>Global trends of whole-genome duplications revealed by the ciliate Paramecium tetraurelia.</title>
        <authorList>
            <consortium name="Genoscope"/>
            <person name="Aury J.-M."/>
            <person name="Jaillon O."/>
            <person name="Duret L."/>
            <person name="Noel B."/>
            <person name="Jubin C."/>
            <person name="Porcel B.M."/>
            <person name="Segurens B."/>
            <person name="Daubin V."/>
            <person name="Anthouard V."/>
            <person name="Aiach N."/>
            <person name="Arnaiz O."/>
            <person name="Billaut A."/>
            <person name="Beisson J."/>
            <person name="Blanc I."/>
            <person name="Bouhouche K."/>
            <person name="Camara F."/>
            <person name="Duharcourt S."/>
            <person name="Guigo R."/>
            <person name="Gogendeau D."/>
            <person name="Katinka M."/>
            <person name="Keller A.-M."/>
            <person name="Kissmehl R."/>
            <person name="Klotz C."/>
            <person name="Koll F."/>
            <person name="Le Moue A."/>
            <person name="Lepere C."/>
            <person name="Malinsky S."/>
            <person name="Nowacki M."/>
            <person name="Nowak J.K."/>
            <person name="Plattner H."/>
            <person name="Poulain J."/>
            <person name="Ruiz F."/>
            <person name="Serrano V."/>
            <person name="Zagulski M."/>
            <person name="Dessen P."/>
            <person name="Betermier M."/>
            <person name="Weissenbach J."/>
            <person name="Scarpelli C."/>
            <person name="Schachter V."/>
            <person name="Sperling L."/>
            <person name="Meyer E."/>
            <person name="Cohen J."/>
            <person name="Wincker P."/>
        </authorList>
    </citation>
    <scope>NUCLEOTIDE SEQUENCE [LARGE SCALE GENOMIC DNA]</scope>
    <source>
        <strain evidence="2 3">Stock d4-2</strain>
    </source>
</reference>